<evidence type="ECO:0000313" key="2">
    <source>
        <dbReference type="Proteomes" id="UP001243717"/>
    </source>
</evidence>
<evidence type="ECO:0000313" key="1">
    <source>
        <dbReference type="EMBL" id="MDQ8195122.1"/>
    </source>
</evidence>
<organism evidence="1 2">
    <name type="scientific">Thalassobacterium sedimentorum</name>
    <dbReference type="NCBI Taxonomy" id="3041258"/>
    <lineage>
        <taxon>Bacteria</taxon>
        <taxon>Pseudomonadati</taxon>
        <taxon>Verrucomicrobiota</taxon>
        <taxon>Opitutia</taxon>
        <taxon>Puniceicoccales</taxon>
        <taxon>Coraliomargaritaceae</taxon>
        <taxon>Thalassobacterium</taxon>
    </lineage>
</organism>
<proteinExistence type="predicted"/>
<dbReference type="EMBL" id="JARXIC010000018">
    <property type="protein sequence ID" value="MDQ8195122.1"/>
    <property type="molecule type" value="Genomic_DNA"/>
</dbReference>
<protein>
    <recommendedName>
        <fullName evidence="3">Restriction endonuclease type IV Mrr domain-containing protein</fullName>
    </recommendedName>
</protein>
<evidence type="ECO:0008006" key="3">
    <source>
        <dbReference type="Google" id="ProtNLM"/>
    </source>
</evidence>
<keyword evidence="2" id="KW-1185">Reference proteome</keyword>
<name>A0ABU1AJX3_9BACT</name>
<dbReference type="RefSeq" id="WP_308985582.1">
    <property type="nucleotide sequence ID" value="NZ_JARXIC010000018.1"/>
</dbReference>
<reference evidence="1 2" key="1">
    <citation type="submission" date="2023-04" db="EMBL/GenBank/DDBJ databases">
        <title>A novel bacteria isolated from coastal sediment.</title>
        <authorList>
            <person name="Liu X.-J."/>
            <person name="Du Z.-J."/>
        </authorList>
    </citation>
    <scope>NUCLEOTIDE SEQUENCE [LARGE SCALE GENOMIC DNA]</scope>
    <source>
        <strain evidence="1 2">SDUM461004</strain>
    </source>
</reference>
<accession>A0ABU1AJX3</accession>
<sequence length="1268" mass="143105">MKEPETPSPEDFEKFQALMRDMVPVPSGHLISNLRQDHQTLASWLREFKPTSAARLIASLETMPSLAENNIRIQVLQNMALLCCKGHKIAKPNDLRQWTSQMGSSPWAPQEDPSEDVFVGYVCTTEGGFRVYPGTFSNADFILERLLNFLSEKVNFPGFKECYESVIALLRISDSIADELNQHRYITSESVAGGPIELPSDAVICAHSGAVTFSDERLSSLGINTTTLAAFVFDRSKHQDLESNPVVGSPLERFPLHKEEGSLVIAAPSCLCRAAAAFILEVVPALGGWADTFFGKESAEFFVNDVLPRFGVRALEGISLPKSPECLPPLFPYVGQFDLGKPILAFTWSSTLSTGSNLEAVEDMSEEQADALTQYIEDCCRSCEKVEDFKGGIVLFGLSGVGRPVVFALKSIPPRWHFFSCGLADWQTLSFDHEFSAKRLWYLGCQEDNLEQANVKIVNTAGFFNLYAFWKDQDFILHRREIDPKNPHNMLMIEGSFSKGLNLELKSTNDRHCQKVPEGDGWHIVQRKAVGLNPDLSSNIFYADHDAVGNGILSGCAEWQGHVWWVTARERPKNPEVRNLYYRLWDCISNWIERILPAVSEKSAWGVERFNLELLFVDIDGWKLENVSQLADEQTELNYQLDRSHAVARLSIFEGFLGKFHRADNIAEREIVSTIIRAVADMADVSLGPEEEVELVTQIVKNDNTRFFHVISSDNLESIVSGPGDADPEFIPPEELGRLRVGLAFLVDDKLPKRITDSSEAQKTLDTIVRKLQEDLTAKLKQYDTLSVVSRSFSQMDDFSRDRSRWSLSTRALLALDDGADWLKERIRTESGKHATSEVANRALIETAVYSHEPNAKESISQTEHASLLAQIFLMIEIANHRDSIVSGFVQASLEINPNGIVDYQEDFQEAVFAPYITSRIDDGIQHDADSYGTHFQNAEEPSKTSGERSKEVLSFEKAFEAEFGFSYDTILDVRDFFTEKAVKTKTAGGTLGIREFRYLLEEHIGLNSKQADSFVARFVLPIRPSWNAEFPKGCDGNDVLPWRYFRGLSVLLRPFVEVERSPQQFAISATHLHRWVRYLTRNIWEGNLPEKLFQSKEMSSYFGSVADKKGKAFTREVANEIQKLLPNQKTEIKLTELGASKQPDLGDFDVLAWDHDTGKIFLIECKRLKPSLTVRQVIQKLEEFRGDMKKKDYLAKHKRRCAWIKDHPEAISKMAGIDESRIIWVPLLVTSDRVPMAFIDGIDYPKSQVVAFQDLEQHIKSLVSLVD</sequence>
<gene>
    <name evidence="1" type="ORF">QEH59_11845</name>
</gene>
<comment type="caution">
    <text evidence="1">The sequence shown here is derived from an EMBL/GenBank/DDBJ whole genome shotgun (WGS) entry which is preliminary data.</text>
</comment>
<dbReference type="Proteomes" id="UP001243717">
    <property type="component" value="Unassembled WGS sequence"/>
</dbReference>